<proteinExistence type="inferred from homology"/>
<sequence>MKSSRWLFSICESRKQKQRREMKKKLISDPRFVGMHTDPRFREARKDETKVAIDSRFKHMFNDNSFFSYSAPIDKRGRYIENNLTLKSDFLRHYYKVEEEEEEGKEELMDDNDKAAENESNSTTDEEEDTYTDEDTDTLDMQDQEDEVSVIDKDTYRLAVVNMDWNYVKAVDLYVVFNSFVPPNGMIKSVAIYPTEFGLQRLKEENIHGPVLFHNENDISDEDINENMRAYQKSMMRFYHAVVECDSSTTAAHIYKECNGLDFLSTPLDLRFIPDFWEFKQESEDVVTEVPANYVVKDFGPRALQHSKVDFTWDDDDPLRKRTLRRKFTDEQLAQLEWKDYLASDASESDDNTEADDQLDEKARKQSIYLNLVYSGNGSDEDAEHDIGQEMEVTFHSGLESLNKKLMEKKDKETVWEASRRKRHEKKKAKKNKSKYSSDDDSDQQVIEAANEFIEEPSVKKRKKTEKSKTDNHMDIVAVDKASKEELELLLADDKATETGLKGYSLKFKKRKDKMGKENVIIDEGKVPNSTYSDDPRFAHFFSSPDYAIDPTDPQFKRSASYARQQLARKQKGQMELSVPKVMQMPSENAGNGMMEKDEKEGLLVFKSTKKDEDELSFLVKSVKMKSKHILNSKTRKDGKSQFDGVEKKRQH</sequence>
<dbReference type="Pfam" id="PF08159">
    <property type="entry name" value="NUC153"/>
    <property type="match status" value="1"/>
</dbReference>
<keyword evidence="3" id="KW-0175">Coiled coil</keyword>
<evidence type="ECO:0000256" key="1">
    <source>
        <dbReference type="ARBA" id="ARBA00004604"/>
    </source>
</evidence>
<feature type="compositionally biased region" description="Basic and acidic residues" evidence="5">
    <location>
        <begin position="635"/>
        <end position="652"/>
    </location>
</feature>
<feature type="compositionally biased region" description="Acidic residues" evidence="5">
    <location>
        <begin position="124"/>
        <end position="146"/>
    </location>
</feature>
<feature type="compositionally biased region" description="Basic residues" evidence="5">
    <location>
        <begin position="420"/>
        <end position="434"/>
    </location>
</feature>
<accession>A0A0C3WZG9</accession>
<dbReference type="Proteomes" id="UP000002051">
    <property type="component" value="Chromosome 4"/>
</dbReference>
<name>G7JNE8_MEDTR</name>
<reference evidence="8 10" key="2">
    <citation type="journal article" date="2014" name="BMC Genomics">
        <title>An improved genome release (version Mt4.0) for the model legume Medicago truncatula.</title>
        <authorList>
            <person name="Tang H."/>
            <person name="Krishnakumar V."/>
            <person name="Bidwell S."/>
            <person name="Rosen B."/>
            <person name="Chan A."/>
            <person name="Zhou S."/>
            <person name="Gentzbittel L."/>
            <person name="Childs K.L."/>
            <person name="Yandell M."/>
            <person name="Gundlach H."/>
            <person name="Mayer K.F."/>
            <person name="Schwartz D.C."/>
            <person name="Town C.D."/>
        </authorList>
    </citation>
    <scope>GENOME REANNOTATION</scope>
    <source>
        <strain evidence="9 10">cv. Jemalong A17</strain>
    </source>
</reference>
<evidence type="ECO:0000256" key="3">
    <source>
        <dbReference type="ARBA" id="ARBA00023054"/>
    </source>
</evidence>
<dbReference type="GO" id="GO:0005730">
    <property type="term" value="C:nucleolus"/>
    <property type="evidence" value="ECO:0007669"/>
    <property type="project" value="UniProtKB-SubCell"/>
</dbReference>
<dbReference type="InterPro" id="IPR056750">
    <property type="entry name" value="RRM_ESF1"/>
</dbReference>
<keyword evidence="4" id="KW-0539">Nucleus</keyword>
<dbReference type="HOGENOM" id="CLU_010564_0_1_1"/>
<dbReference type="PaxDb" id="3880-AES89389"/>
<comment type="similarity">
    <text evidence="2">Belongs to the ESF1 family.</text>
</comment>
<dbReference type="InterPro" id="IPR039754">
    <property type="entry name" value="Esf1"/>
</dbReference>
<evidence type="ECO:0000256" key="4">
    <source>
        <dbReference type="ARBA" id="ARBA00023242"/>
    </source>
</evidence>
<comment type="subcellular location">
    <subcellularLocation>
        <location evidence="1">Nucleus</location>
        <location evidence="1">Nucleolus</location>
    </subcellularLocation>
</comment>
<feature type="domain" description="NUC153" evidence="6">
    <location>
        <begin position="535"/>
        <end position="558"/>
    </location>
</feature>
<dbReference type="PANTHER" id="PTHR12202:SF0">
    <property type="entry name" value="ESF1 HOMOLOG"/>
    <property type="match status" value="1"/>
</dbReference>
<dbReference type="EnsemblPlants" id="AES89389">
    <property type="protein sequence ID" value="AES89389"/>
    <property type="gene ID" value="MTR_4g073330"/>
</dbReference>
<dbReference type="GO" id="GO:0003723">
    <property type="term" value="F:RNA binding"/>
    <property type="evidence" value="ECO:0000318"/>
    <property type="project" value="GO_Central"/>
</dbReference>
<dbReference type="Pfam" id="PF25121">
    <property type="entry name" value="RRM_ESF1"/>
    <property type="match status" value="1"/>
</dbReference>
<evidence type="ECO:0000256" key="5">
    <source>
        <dbReference type="SAM" id="MobiDB-lite"/>
    </source>
</evidence>
<gene>
    <name evidence="8" type="ordered locus">MTR_4g073330</name>
</gene>
<evidence type="ECO:0000313" key="10">
    <source>
        <dbReference type="Proteomes" id="UP000002051"/>
    </source>
</evidence>
<feature type="compositionally biased region" description="Acidic residues" evidence="5">
    <location>
        <begin position="101"/>
        <end position="110"/>
    </location>
</feature>
<accession>G7JNE8</accession>
<feature type="domain" description="ESF1 RRM" evidence="7">
    <location>
        <begin position="155"/>
        <end position="288"/>
    </location>
</feature>
<evidence type="ECO:0000313" key="8">
    <source>
        <dbReference type="EMBL" id="AES89389.2"/>
    </source>
</evidence>
<dbReference type="AlphaFoldDB" id="G7JNE8"/>
<dbReference type="PANTHER" id="PTHR12202">
    <property type="entry name" value="ESF1 HOMOLOG"/>
    <property type="match status" value="1"/>
</dbReference>
<evidence type="ECO:0000313" key="9">
    <source>
        <dbReference type="EnsemblPlants" id="AES89389"/>
    </source>
</evidence>
<feature type="region of interest" description="Disordered" evidence="5">
    <location>
        <begin position="101"/>
        <end position="146"/>
    </location>
</feature>
<dbReference type="EMBL" id="CM001220">
    <property type="protein sequence ID" value="AES89389.2"/>
    <property type="molecule type" value="Genomic_DNA"/>
</dbReference>
<feature type="region of interest" description="Disordered" evidence="5">
    <location>
        <begin position="569"/>
        <end position="595"/>
    </location>
</feature>
<dbReference type="GO" id="GO:0006364">
    <property type="term" value="P:rRNA processing"/>
    <property type="evidence" value="ECO:0000318"/>
    <property type="project" value="GO_Central"/>
</dbReference>
<keyword evidence="10" id="KW-1185">Reference proteome</keyword>
<reference evidence="9" key="3">
    <citation type="submission" date="2015-04" db="UniProtKB">
        <authorList>
            <consortium name="EnsemblPlants"/>
        </authorList>
    </citation>
    <scope>IDENTIFICATION</scope>
    <source>
        <strain evidence="9">cv. Jemalong A17</strain>
    </source>
</reference>
<evidence type="ECO:0000259" key="7">
    <source>
        <dbReference type="Pfam" id="PF25121"/>
    </source>
</evidence>
<evidence type="ECO:0000259" key="6">
    <source>
        <dbReference type="Pfam" id="PF08159"/>
    </source>
</evidence>
<organism evidence="8 10">
    <name type="scientific">Medicago truncatula</name>
    <name type="common">Barrel medic</name>
    <name type="synonym">Medicago tribuloides</name>
    <dbReference type="NCBI Taxonomy" id="3880"/>
    <lineage>
        <taxon>Eukaryota</taxon>
        <taxon>Viridiplantae</taxon>
        <taxon>Streptophyta</taxon>
        <taxon>Embryophyta</taxon>
        <taxon>Tracheophyta</taxon>
        <taxon>Spermatophyta</taxon>
        <taxon>Magnoliopsida</taxon>
        <taxon>eudicotyledons</taxon>
        <taxon>Gunneridae</taxon>
        <taxon>Pentapetalae</taxon>
        <taxon>rosids</taxon>
        <taxon>fabids</taxon>
        <taxon>Fabales</taxon>
        <taxon>Fabaceae</taxon>
        <taxon>Papilionoideae</taxon>
        <taxon>50 kb inversion clade</taxon>
        <taxon>NPAAA clade</taxon>
        <taxon>Hologalegina</taxon>
        <taxon>IRL clade</taxon>
        <taxon>Trifolieae</taxon>
        <taxon>Medicago</taxon>
    </lineage>
</organism>
<evidence type="ECO:0000256" key="2">
    <source>
        <dbReference type="ARBA" id="ARBA00009087"/>
    </source>
</evidence>
<feature type="region of interest" description="Disordered" evidence="5">
    <location>
        <begin position="629"/>
        <end position="652"/>
    </location>
</feature>
<feature type="region of interest" description="Disordered" evidence="5">
    <location>
        <begin position="413"/>
        <end position="471"/>
    </location>
</feature>
<reference evidence="8 10" key="1">
    <citation type="journal article" date="2011" name="Nature">
        <title>The Medicago genome provides insight into the evolution of rhizobial symbioses.</title>
        <authorList>
            <person name="Young N.D."/>
            <person name="Debelle F."/>
            <person name="Oldroyd G.E."/>
            <person name="Geurts R."/>
            <person name="Cannon S.B."/>
            <person name="Udvardi M.K."/>
            <person name="Benedito V.A."/>
            <person name="Mayer K.F."/>
            <person name="Gouzy J."/>
            <person name="Schoof H."/>
            <person name="Van de Peer Y."/>
            <person name="Proost S."/>
            <person name="Cook D.R."/>
            <person name="Meyers B.C."/>
            <person name="Spannagl M."/>
            <person name="Cheung F."/>
            <person name="De Mita S."/>
            <person name="Krishnakumar V."/>
            <person name="Gundlach H."/>
            <person name="Zhou S."/>
            <person name="Mudge J."/>
            <person name="Bharti A.K."/>
            <person name="Murray J.D."/>
            <person name="Naoumkina M.A."/>
            <person name="Rosen B."/>
            <person name="Silverstein K.A."/>
            <person name="Tang H."/>
            <person name="Rombauts S."/>
            <person name="Zhao P.X."/>
            <person name="Zhou P."/>
            <person name="Barbe V."/>
            <person name="Bardou P."/>
            <person name="Bechner M."/>
            <person name="Bellec A."/>
            <person name="Berger A."/>
            <person name="Berges H."/>
            <person name="Bidwell S."/>
            <person name="Bisseling T."/>
            <person name="Choisne N."/>
            <person name="Couloux A."/>
            <person name="Denny R."/>
            <person name="Deshpande S."/>
            <person name="Dai X."/>
            <person name="Doyle J.J."/>
            <person name="Dudez A.M."/>
            <person name="Farmer A.D."/>
            <person name="Fouteau S."/>
            <person name="Franken C."/>
            <person name="Gibelin C."/>
            <person name="Gish J."/>
            <person name="Goldstein S."/>
            <person name="Gonzalez A.J."/>
            <person name="Green P.J."/>
            <person name="Hallab A."/>
            <person name="Hartog M."/>
            <person name="Hua A."/>
            <person name="Humphray S.J."/>
            <person name="Jeong D.H."/>
            <person name="Jing Y."/>
            <person name="Jocker A."/>
            <person name="Kenton S.M."/>
            <person name="Kim D.J."/>
            <person name="Klee K."/>
            <person name="Lai H."/>
            <person name="Lang C."/>
            <person name="Lin S."/>
            <person name="Macmil S.L."/>
            <person name="Magdelenat G."/>
            <person name="Matthews L."/>
            <person name="McCorrison J."/>
            <person name="Monaghan E.L."/>
            <person name="Mun J.H."/>
            <person name="Najar F.Z."/>
            <person name="Nicholson C."/>
            <person name="Noirot C."/>
            <person name="O'Bleness M."/>
            <person name="Paule C.R."/>
            <person name="Poulain J."/>
            <person name="Prion F."/>
            <person name="Qin B."/>
            <person name="Qu C."/>
            <person name="Retzel E.F."/>
            <person name="Riddle C."/>
            <person name="Sallet E."/>
            <person name="Samain S."/>
            <person name="Samson N."/>
            <person name="Sanders I."/>
            <person name="Saurat O."/>
            <person name="Scarpelli C."/>
            <person name="Schiex T."/>
            <person name="Segurens B."/>
            <person name="Severin A.J."/>
            <person name="Sherrier D.J."/>
            <person name="Shi R."/>
            <person name="Sims S."/>
            <person name="Singer S.R."/>
            <person name="Sinharoy S."/>
            <person name="Sterck L."/>
            <person name="Viollet A."/>
            <person name="Wang B.B."/>
            <person name="Wang K."/>
            <person name="Wang M."/>
            <person name="Wang X."/>
            <person name="Warfsmann J."/>
            <person name="Weissenbach J."/>
            <person name="White D.D."/>
            <person name="White J.D."/>
            <person name="Wiley G.B."/>
            <person name="Wincker P."/>
            <person name="Xing Y."/>
            <person name="Yang L."/>
            <person name="Yao Z."/>
            <person name="Ying F."/>
            <person name="Zhai J."/>
            <person name="Zhou L."/>
            <person name="Zuber A."/>
            <person name="Denarie J."/>
            <person name="Dixon R.A."/>
            <person name="May G.D."/>
            <person name="Schwartz D.C."/>
            <person name="Rogers J."/>
            <person name="Quetier F."/>
            <person name="Town C.D."/>
            <person name="Roe B.A."/>
        </authorList>
    </citation>
    <scope>NUCLEOTIDE SEQUENCE [LARGE SCALE GENOMIC DNA]</scope>
    <source>
        <strain evidence="8">A17</strain>
        <strain evidence="9 10">cv. Jemalong A17</strain>
    </source>
</reference>
<protein>
    <submittedName>
        <fullName evidence="8">Pre-rRNA-processing esf1-like protein</fullName>
    </submittedName>
</protein>
<dbReference type="InterPro" id="IPR012580">
    <property type="entry name" value="NUC153"/>
</dbReference>
<dbReference type="STRING" id="3880.G7JNE8"/>